<organism evidence="8">
    <name type="scientific">freshwater metagenome</name>
    <dbReference type="NCBI Taxonomy" id="449393"/>
    <lineage>
        <taxon>unclassified sequences</taxon>
        <taxon>metagenomes</taxon>
        <taxon>ecological metagenomes</taxon>
    </lineage>
</organism>
<evidence type="ECO:0000313" key="8">
    <source>
        <dbReference type="EMBL" id="CAB4601045.1"/>
    </source>
</evidence>
<evidence type="ECO:0000256" key="2">
    <source>
        <dbReference type="ARBA" id="ARBA00022491"/>
    </source>
</evidence>
<gene>
    <name evidence="8" type="ORF">UFOPK1835_00402</name>
</gene>
<sequence length="151" mass="16205">MNASPAELHRTAGERLQSDGQRYTSNRRALVEALAVADRPVSVTDLLDLTSGLAQSSAYRNLAILEEAGVVHRFVTSDDTARYELSEDLTGHHHHLICSKCGDVVDIEVPAAVEDGVSQLAVDIGAAHGYTIEHHQLDLVGTCSNCSTATR</sequence>
<dbReference type="Gene3D" id="1.10.10.10">
    <property type="entry name" value="Winged helix-like DNA-binding domain superfamily/Winged helix DNA-binding domain"/>
    <property type="match status" value="1"/>
</dbReference>
<dbReference type="GO" id="GO:0000976">
    <property type="term" value="F:transcription cis-regulatory region binding"/>
    <property type="evidence" value="ECO:0007669"/>
    <property type="project" value="TreeGrafter"/>
</dbReference>
<keyword evidence="2" id="KW-0678">Repressor</keyword>
<keyword evidence="4" id="KW-0805">Transcription regulation</keyword>
<dbReference type="SUPFAM" id="SSF46785">
    <property type="entry name" value="Winged helix' DNA-binding domain"/>
    <property type="match status" value="1"/>
</dbReference>
<evidence type="ECO:0000256" key="7">
    <source>
        <dbReference type="SAM" id="MobiDB-lite"/>
    </source>
</evidence>
<dbReference type="PANTHER" id="PTHR33202:SF7">
    <property type="entry name" value="FERRIC UPTAKE REGULATION PROTEIN"/>
    <property type="match status" value="1"/>
</dbReference>
<dbReference type="GO" id="GO:0003700">
    <property type="term" value="F:DNA-binding transcription factor activity"/>
    <property type="evidence" value="ECO:0007669"/>
    <property type="project" value="InterPro"/>
</dbReference>
<evidence type="ECO:0000256" key="4">
    <source>
        <dbReference type="ARBA" id="ARBA00023015"/>
    </source>
</evidence>
<reference evidence="8" key="1">
    <citation type="submission" date="2020-05" db="EMBL/GenBank/DDBJ databases">
        <authorList>
            <person name="Chiriac C."/>
            <person name="Salcher M."/>
            <person name="Ghai R."/>
            <person name="Kavagutti S V."/>
        </authorList>
    </citation>
    <scope>NUCLEOTIDE SEQUENCE</scope>
</reference>
<accession>A0A6J6GQ89</accession>
<comment type="similarity">
    <text evidence="1">Belongs to the Fur family.</text>
</comment>
<dbReference type="GO" id="GO:0045892">
    <property type="term" value="P:negative regulation of DNA-templated transcription"/>
    <property type="evidence" value="ECO:0007669"/>
    <property type="project" value="TreeGrafter"/>
</dbReference>
<keyword evidence="5" id="KW-0238">DNA-binding</keyword>
<dbReference type="EMBL" id="CAEZUP010000010">
    <property type="protein sequence ID" value="CAB4601045.1"/>
    <property type="molecule type" value="Genomic_DNA"/>
</dbReference>
<dbReference type="InterPro" id="IPR043135">
    <property type="entry name" value="Fur_C"/>
</dbReference>
<dbReference type="AlphaFoldDB" id="A0A6J6GQ89"/>
<dbReference type="Pfam" id="PF01475">
    <property type="entry name" value="FUR"/>
    <property type="match status" value="1"/>
</dbReference>
<dbReference type="InterPro" id="IPR036388">
    <property type="entry name" value="WH-like_DNA-bd_sf"/>
</dbReference>
<dbReference type="InterPro" id="IPR002481">
    <property type="entry name" value="FUR"/>
</dbReference>
<protein>
    <submittedName>
        <fullName evidence="8">Unannotated protein</fullName>
    </submittedName>
</protein>
<evidence type="ECO:0000256" key="1">
    <source>
        <dbReference type="ARBA" id="ARBA00007957"/>
    </source>
</evidence>
<evidence type="ECO:0000256" key="6">
    <source>
        <dbReference type="ARBA" id="ARBA00023163"/>
    </source>
</evidence>
<dbReference type="GO" id="GO:0008270">
    <property type="term" value="F:zinc ion binding"/>
    <property type="evidence" value="ECO:0007669"/>
    <property type="project" value="TreeGrafter"/>
</dbReference>
<name>A0A6J6GQ89_9ZZZZ</name>
<keyword evidence="3" id="KW-0862">Zinc</keyword>
<evidence type="ECO:0000256" key="5">
    <source>
        <dbReference type="ARBA" id="ARBA00023125"/>
    </source>
</evidence>
<dbReference type="CDD" id="cd07153">
    <property type="entry name" value="Fur_like"/>
    <property type="match status" value="1"/>
</dbReference>
<feature type="region of interest" description="Disordered" evidence="7">
    <location>
        <begin position="1"/>
        <end position="21"/>
    </location>
</feature>
<proteinExistence type="inferred from homology"/>
<dbReference type="Gene3D" id="3.30.1490.190">
    <property type="match status" value="1"/>
</dbReference>
<feature type="compositionally biased region" description="Basic and acidic residues" evidence="7">
    <location>
        <begin position="7"/>
        <end position="17"/>
    </location>
</feature>
<dbReference type="InterPro" id="IPR036390">
    <property type="entry name" value="WH_DNA-bd_sf"/>
</dbReference>
<evidence type="ECO:0000256" key="3">
    <source>
        <dbReference type="ARBA" id="ARBA00022833"/>
    </source>
</evidence>
<keyword evidence="6" id="KW-0804">Transcription</keyword>
<dbReference type="PANTHER" id="PTHR33202">
    <property type="entry name" value="ZINC UPTAKE REGULATION PROTEIN"/>
    <property type="match status" value="1"/>
</dbReference>
<dbReference type="GO" id="GO:1900376">
    <property type="term" value="P:regulation of secondary metabolite biosynthetic process"/>
    <property type="evidence" value="ECO:0007669"/>
    <property type="project" value="TreeGrafter"/>
</dbReference>